<gene>
    <name evidence="1" type="ORF">ACFSDE_19210</name>
</gene>
<name>A0ABW4TVA2_9ACTN</name>
<evidence type="ECO:0000313" key="2">
    <source>
        <dbReference type="Proteomes" id="UP001597351"/>
    </source>
</evidence>
<accession>A0ABW4TVA2</accession>
<keyword evidence="2" id="KW-1185">Reference proteome</keyword>
<protein>
    <submittedName>
        <fullName evidence="1">DUF3046 domain-containing protein</fullName>
    </submittedName>
</protein>
<dbReference type="Proteomes" id="UP001597351">
    <property type="component" value="Unassembled WGS sequence"/>
</dbReference>
<sequence>MRYSEFWTRMDEVLGVAYAETWAKDQVIGLLGSRTVMEALDAGVPPKEVWRAVCHQLGLPPQAR</sequence>
<dbReference type="RefSeq" id="WP_343921405.1">
    <property type="nucleotide sequence ID" value="NZ_BAAAJT010000003.1"/>
</dbReference>
<evidence type="ECO:0000313" key="1">
    <source>
        <dbReference type="EMBL" id="MFD1948941.1"/>
    </source>
</evidence>
<organism evidence="1 2">
    <name type="scientific">Nocardioides aestuarii</name>
    <dbReference type="NCBI Taxonomy" id="252231"/>
    <lineage>
        <taxon>Bacteria</taxon>
        <taxon>Bacillati</taxon>
        <taxon>Actinomycetota</taxon>
        <taxon>Actinomycetes</taxon>
        <taxon>Propionibacteriales</taxon>
        <taxon>Nocardioidaceae</taxon>
        <taxon>Nocardioides</taxon>
    </lineage>
</organism>
<dbReference type="EMBL" id="JBHUGD010000004">
    <property type="protein sequence ID" value="MFD1948941.1"/>
    <property type="molecule type" value="Genomic_DNA"/>
</dbReference>
<reference evidence="2" key="1">
    <citation type="journal article" date="2019" name="Int. J. Syst. Evol. Microbiol.">
        <title>The Global Catalogue of Microorganisms (GCM) 10K type strain sequencing project: providing services to taxonomists for standard genome sequencing and annotation.</title>
        <authorList>
            <consortium name="The Broad Institute Genomics Platform"/>
            <consortium name="The Broad Institute Genome Sequencing Center for Infectious Disease"/>
            <person name="Wu L."/>
            <person name="Ma J."/>
        </authorList>
    </citation>
    <scope>NUCLEOTIDE SEQUENCE [LARGE SCALE GENOMIC DNA]</scope>
    <source>
        <strain evidence="2">CGMCC 1.12477</strain>
    </source>
</reference>
<dbReference type="Pfam" id="PF11248">
    <property type="entry name" value="DUF3046"/>
    <property type="match status" value="1"/>
</dbReference>
<comment type="caution">
    <text evidence="1">The sequence shown here is derived from an EMBL/GenBank/DDBJ whole genome shotgun (WGS) entry which is preliminary data.</text>
</comment>
<proteinExistence type="predicted"/>
<dbReference type="InterPro" id="IPR021408">
    <property type="entry name" value="DUF3046"/>
</dbReference>